<keyword evidence="8" id="KW-1133">Transmembrane helix</keyword>
<proteinExistence type="inferred from homology"/>
<keyword evidence="6" id="KW-0503">Monooxygenase</keyword>
<dbReference type="FunFam" id="1.10.630.10:FF:000067">
    <property type="entry name" value="Cytochrome P450 - like protein"/>
    <property type="match status" value="2"/>
</dbReference>
<dbReference type="GO" id="GO:0016705">
    <property type="term" value="F:oxidoreductase activity, acting on paired donors, with incorporation or reduction of molecular oxygen"/>
    <property type="evidence" value="ECO:0007669"/>
    <property type="project" value="InterPro"/>
</dbReference>
<accession>A0AAF0ZN38</accession>
<organism evidence="9 10">
    <name type="scientific">Solanum verrucosum</name>
    <dbReference type="NCBI Taxonomy" id="315347"/>
    <lineage>
        <taxon>Eukaryota</taxon>
        <taxon>Viridiplantae</taxon>
        <taxon>Streptophyta</taxon>
        <taxon>Embryophyta</taxon>
        <taxon>Tracheophyta</taxon>
        <taxon>Spermatophyta</taxon>
        <taxon>Magnoliopsida</taxon>
        <taxon>eudicotyledons</taxon>
        <taxon>Gunneridae</taxon>
        <taxon>Pentapetalae</taxon>
        <taxon>asterids</taxon>
        <taxon>lamiids</taxon>
        <taxon>Solanales</taxon>
        <taxon>Solanaceae</taxon>
        <taxon>Solanoideae</taxon>
        <taxon>Solaneae</taxon>
        <taxon>Solanum</taxon>
    </lineage>
</organism>
<keyword evidence="10" id="KW-1185">Reference proteome</keyword>
<comment type="cofactor">
    <cofactor evidence="7">
        <name>heme</name>
        <dbReference type="ChEBI" id="CHEBI:30413"/>
    </cofactor>
</comment>
<evidence type="ECO:0000256" key="3">
    <source>
        <dbReference type="ARBA" id="ARBA00022723"/>
    </source>
</evidence>
<reference evidence="9" key="1">
    <citation type="submission" date="2023-08" db="EMBL/GenBank/DDBJ databases">
        <title>A de novo genome assembly of Solanum verrucosum Schlechtendal, a Mexican diploid species geographically isolated from the other diploid A-genome species in potato relatives.</title>
        <authorList>
            <person name="Hosaka K."/>
        </authorList>
    </citation>
    <scope>NUCLEOTIDE SEQUENCE</scope>
    <source>
        <tissue evidence="9">Young leaves</tissue>
    </source>
</reference>
<evidence type="ECO:0000256" key="1">
    <source>
        <dbReference type="ARBA" id="ARBA00010617"/>
    </source>
</evidence>
<dbReference type="GO" id="GO:0004497">
    <property type="term" value="F:monooxygenase activity"/>
    <property type="evidence" value="ECO:0007669"/>
    <property type="project" value="UniProtKB-KW"/>
</dbReference>
<dbReference type="EMBL" id="CP133619">
    <property type="protein sequence ID" value="WMV43683.1"/>
    <property type="molecule type" value="Genomic_DNA"/>
</dbReference>
<evidence type="ECO:0000256" key="5">
    <source>
        <dbReference type="ARBA" id="ARBA00023004"/>
    </source>
</evidence>
<keyword evidence="4" id="KW-0560">Oxidoreductase</keyword>
<dbReference type="Pfam" id="PF00067">
    <property type="entry name" value="p450"/>
    <property type="match status" value="4"/>
</dbReference>
<dbReference type="SUPFAM" id="SSF48264">
    <property type="entry name" value="Cytochrome P450"/>
    <property type="match status" value="4"/>
</dbReference>
<comment type="similarity">
    <text evidence="1">Belongs to the cytochrome P450 family.</text>
</comment>
<dbReference type="CDD" id="cd11073">
    <property type="entry name" value="CYP76-like"/>
    <property type="match status" value="4"/>
</dbReference>
<evidence type="ECO:0000256" key="2">
    <source>
        <dbReference type="ARBA" id="ARBA00022617"/>
    </source>
</evidence>
<feature type="binding site" description="axial binding residue" evidence="7">
    <location>
        <position position="945"/>
    </location>
    <ligand>
        <name>heme</name>
        <dbReference type="ChEBI" id="CHEBI:30413"/>
    </ligand>
    <ligandPart>
        <name>Fe</name>
        <dbReference type="ChEBI" id="CHEBI:18248"/>
    </ligandPart>
</feature>
<dbReference type="InterPro" id="IPR036396">
    <property type="entry name" value="Cyt_P450_sf"/>
</dbReference>
<evidence type="ECO:0000313" key="9">
    <source>
        <dbReference type="EMBL" id="WMV43683.1"/>
    </source>
</evidence>
<dbReference type="PRINTS" id="PR00463">
    <property type="entry name" value="EP450I"/>
</dbReference>
<dbReference type="FunFam" id="1.10.630.10:FF:000007">
    <property type="entry name" value="Cytochrome P450 76C4"/>
    <property type="match status" value="2"/>
</dbReference>
<dbReference type="Gene3D" id="1.10.630.10">
    <property type="entry name" value="Cytochrome P450"/>
    <property type="match status" value="4"/>
</dbReference>
<dbReference type="InterPro" id="IPR001128">
    <property type="entry name" value="Cyt_P450"/>
</dbReference>
<sequence>MSLKFFKPLFDSFSCSWQESNIEQKGVFYSYVLGIVALLWFLWLFINKSKKGQPPLPPGPKALPLLGNLHSLDPELHTYFASLSQTCGSICRLWLGKKLGIIITSPALAREVLKDQDTIFANRDVPAAGREATYGGTDIVWTPYGPKWRMLRKVCVREMLSGSTLDSVYALRRRELRQTINYFYSQAGLPVNIGEQMFLTVLNVITSMLWGGTVKGEERASLGAEFRHVVTKMTELLGTPNLSDFYPGLARFDLQGVTKKMKVLAKRFDKIFESMIDKRQEIDRNGGMETGVGQENKDFLQVLLKLKDDEAAKMPLTMPELKALLMDMVVGGTDTTSNTVEFAMAEIMNKPDVLRKLQQEIDTVVGKDNIVEESHIQHLPYFYAVMKEVLRLHPALPLLVPHCPSETSTVGGYTVPKGSRVFINVWAIQRDPSIWENPTEFHPERFSENKWDYSGNDLNYFPFGSGRRICAGIAMAERMFMYSLASLIHSFDWKLPEGETLDLTEKFGIVLKKKMPLVAIPTPRLSNPTLNSNKGLPPGPKPLPLIGNLLSLDPQLHTYFASLSQTYGPICRLWLGKKLGIIITSPALARKVLKDQDTIFANRDVSVAGREVTYGGTDIVWTPYGPKWRMLRKVCVQEMLSASTLDSLYALRRRELRQSINYFYNQAGSPVNIGEQMFLTALNVITSMLWGGTVKGEERASLGAEVRHVVTKMNELLVTPNLSDFYPGLAWFDLQGVKKKMKVLAKRYDNIFESMIDQRQQMNRNGVGQESKDFLQVLLKLKDEADAKMPLTMTELKALFTDMVVGGTETSANTVEFAMTEIMNKPGVLRKLQQELDTVVGKENIVEESHIQQLPYLYAVMKEVLRLYPAVPLLVPHCPSKTVTVGGYTVPKGSSVFVNVWAIQRDPSIWENPTEFHPERFMENKWDFSGNDLTYFPFGSDRRICVGLAMAERMFMYSLASLIHSFDWKLPEGETLDFAEKFVLVLKKKMPLVAIPTPRLSNPTLYESKNGLPPLPPGPKALPSLGNLHSLDPELHTYFASLSQTYGPICRLWLGKKVGIIITSPALACEVLKNQDTIFANRDVPAACKESSYGGKDIVWTPYGPKWRMLRKVCVREMLSGSTLDSVYALRKRELRKSINYFYNQAGSPVNIGEQMFLTAPNVITSMLWGGTVKGEERSRLGAEFRHVVADMTELLGTPNISDFYPGLARFDLQGVTKKMNVLEKRFDKIFESMIDQRQKIDRNAEMGTGVGQESKDFLQVLLKLKDESDAKMPLTMIELKALLMDMVVGGTDTTSNAVEFAMAEIMNKPYVLRKLQQELETVVGKDNIVEESHIQQLPYLYAVMKEVLRIHPTLPLLVPHCPSETCTVGGYTVPKGSRVFINVWAIQRDPSIWKNPTEFHPERFLDNKWDYSGNDFNYFPFGSGRRICAGIVMAERMFMYSLASLIHSFDWKLPEGETLDLTEKFGIVLKKNIPLVAIPTPRLSNPKLNSNKRLPPGPKAFPLIGNLHSLDPELHTYFASLSQTYGPICRIWLGKKLGIIITSPALAREVLKDKDTIFANRDVPAAGSEFSYGGNNVLWTPYGPKWRMLRKVCVRDMLNSSTLDSVYALRRRELRQSINYFYSKKGLPVNVGEQMFLTILNVITSMLWGGTVKGEERASLGAEFRLVVTEIAQLVSIPNLSDFYPGLAWFDFQGVIKKMKLLAKRFDKIFESMIDQRQKLDRNGVGQESKDFLQVLLKLKDEADPEMPLTMTEIKALLMEMVLGGTDTSVNTIEFAMAEIMHKPDVLRKLQQEVDTAVGKDNIVEESHIQQLPYLYAVMKEVLRLHPAAPLLIPHCPSETCTVGGYTVPKGSCIFINVWAIQRDASIWKNPTEFRPERFLDNKWDYSGKDLNYFPFGSGRRICAGIGMAERMFMYSLALLIHSFDWKLPEGVTSDVTEMFGITLRKKIPLVAIPTPRLSNPTLYE</sequence>
<evidence type="ECO:0000256" key="4">
    <source>
        <dbReference type="ARBA" id="ARBA00023002"/>
    </source>
</evidence>
<dbReference type="PANTHER" id="PTHR47951">
    <property type="entry name" value="OS08G0547900 PROTEIN"/>
    <property type="match status" value="1"/>
</dbReference>
<dbReference type="GO" id="GO:0020037">
    <property type="term" value="F:heme binding"/>
    <property type="evidence" value="ECO:0007669"/>
    <property type="project" value="InterPro"/>
</dbReference>
<dbReference type="Proteomes" id="UP001234989">
    <property type="component" value="Chromosome 8"/>
</dbReference>
<dbReference type="InterPro" id="IPR017972">
    <property type="entry name" value="Cyt_P450_CS"/>
</dbReference>
<keyword evidence="5 7" id="KW-0408">Iron</keyword>
<dbReference type="PANTHER" id="PTHR47951:SF3">
    <property type="entry name" value="CYTOCHROME P450, FAMILY 706, SUBFAMILY A, POLYPEPTIDE 4"/>
    <property type="match status" value="1"/>
</dbReference>
<keyword evidence="8" id="KW-0812">Transmembrane</keyword>
<keyword evidence="2 7" id="KW-0349">Heme</keyword>
<evidence type="ECO:0008006" key="11">
    <source>
        <dbReference type="Google" id="ProtNLM"/>
    </source>
</evidence>
<keyword evidence="3 7" id="KW-0479">Metal-binding</keyword>
<protein>
    <recommendedName>
        <fullName evidence="11">Cytochrome P450</fullName>
    </recommendedName>
</protein>
<dbReference type="PROSITE" id="PS00086">
    <property type="entry name" value="CYTOCHROME_P450"/>
    <property type="match status" value="4"/>
</dbReference>
<dbReference type="InterPro" id="IPR002401">
    <property type="entry name" value="Cyt_P450_E_grp-I"/>
</dbReference>
<dbReference type="PRINTS" id="PR00385">
    <property type="entry name" value="P450"/>
</dbReference>
<evidence type="ECO:0000256" key="6">
    <source>
        <dbReference type="ARBA" id="ARBA00023033"/>
    </source>
</evidence>
<evidence type="ECO:0000313" key="10">
    <source>
        <dbReference type="Proteomes" id="UP001234989"/>
    </source>
</evidence>
<evidence type="ECO:0000256" key="8">
    <source>
        <dbReference type="SAM" id="Phobius"/>
    </source>
</evidence>
<evidence type="ECO:0000256" key="7">
    <source>
        <dbReference type="PIRSR" id="PIRSR602401-1"/>
    </source>
</evidence>
<dbReference type="GO" id="GO:0005506">
    <property type="term" value="F:iron ion binding"/>
    <property type="evidence" value="ECO:0007669"/>
    <property type="project" value="InterPro"/>
</dbReference>
<feature type="transmembrane region" description="Helical" evidence="8">
    <location>
        <begin position="26"/>
        <end position="46"/>
    </location>
</feature>
<name>A0AAF0ZN38_SOLVR</name>
<gene>
    <name evidence="9" type="ORF">MTR67_037068</name>
</gene>
<keyword evidence="8" id="KW-0472">Membrane</keyword>